<evidence type="ECO:0000313" key="3">
    <source>
        <dbReference type="EMBL" id="RAO73925.1"/>
    </source>
</evidence>
<name>A0A364LDM8_TALAM</name>
<comment type="caution">
    <text evidence="3">The sequence shown here is derived from an EMBL/GenBank/DDBJ whole genome shotgun (WGS) entry which is preliminary data.</text>
</comment>
<dbReference type="InterPro" id="IPR046368">
    <property type="entry name" value="Tag1"/>
</dbReference>
<dbReference type="Proteomes" id="UP000249363">
    <property type="component" value="Unassembled WGS sequence"/>
</dbReference>
<dbReference type="STRING" id="1196081.A0A364LDM8"/>
<dbReference type="PANTHER" id="PTHR35895:SF2">
    <property type="match status" value="1"/>
</dbReference>
<keyword evidence="2" id="KW-1133">Transmembrane helix</keyword>
<dbReference type="GO" id="GO:0000329">
    <property type="term" value="C:fungal-type vacuole membrane"/>
    <property type="evidence" value="ECO:0007669"/>
    <property type="project" value="InterPro"/>
</dbReference>
<dbReference type="GeneID" id="63799151"/>
<dbReference type="EMBL" id="MIKG01000027">
    <property type="protein sequence ID" value="RAO73925.1"/>
    <property type="molecule type" value="Genomic_DNA"/>
</dbReference>
<keyword evidence="2" id="KW-0472">Membrane</keyword>
<proteinExistence type="predicted"/>
<protein>
    <submittedName>
        <fullName evidence="3">Uncharacterized protein</fullName>
    </submittedName>
</protein>
<dbReference type="InterPro" id="IPR022185">
    <property type="entry name" value="DUF3712"/>
</dbReference>
<evidence type="ECO:0000313" key="4">
    <source>
        <dbReference type="Proteomes" id="UP000249363"/>
    </source>
</evidence>
<accession>A0A364LDM8</accession>
<sequence length="408" mass="43607">MPIGESYTSAGVIGASRPSIDSNISENVTKGKQREEIEVSSQGHSGIGGSGRDLVNRQPKGFWGTIWRHFKRYWLCYGLLGFVFLAVFLPVFFVVIFPAIAQRLVDDAGIPIHSAQILKPTPDGIVFSLSATLDVPLGLSVQIDPFNLSLFNRDIAPRIPYISVELPAFHLKGKSEITITNQTTKILDMEQFTEFLSVAVYSKSFTLSAYGKTTAHLGALHAPLTLDKDVTLNGLDMLSGFAINSASLQLPPESDGSNLIGTATLPNYSVVTFALGNVTLNLKVDDLVLGNGIIENVELAPGNNTVPLRGTLDISTAIANIGKLLSAESNALSDGNLELSASGNSTIYNGVHIPYFEEVLNNLTISADVPVLQVLFGTLAGLISSNSGILSNITSILRNTNLSYGPNM</sequence>
<dbReference type="RefSeq" id="XP_040738439.1">
    <property type="nucleotide sequence ID" value="XM_040882906.1"/>
</dbReference>
<evidence type="ECO:0000256" key="1">
    <source>
        <dbReference type="SAM" id="MobiDB-lite"/>
    </source>
</evidence>
<gene>
    <name evidence="3" type="ORF">BHQ10_009937</name>
</gene>
<reference evidence="3 4" key="1">
    <citation type="journal article" date="2017" name="Biotechnol. Biofuels">
        <title>Differential beta-glucosidase expression as a function of carbon source availability in Talaromyces amestolkiae: a genomic and proteomic approach.</title>
        <authorList>
            <person name="de Eugenio L.I."/>
            <person name="Mendez-Liter J.A."/>
            <person name="Nieto-Dominguez M."/>
            <person name="Alonso L."/>
            <person name="Gil-Munoz J."/>
            <person name="Barriuso J."/>
            <person name="Prieto A."/>
            <person name="Martinez M.J."/>
        </authorList>
    </citation>
    <scope>NUCLEOTIDE SEQUENCE [LARGE SCALE GENOMIC DNA]</scope>
    <source>
        <strain evidence="3 4">CIB</strain>
    </source>
</reference>
<keyword evidence="2" id="KW-0812">Transmembrane</keyword>
<dbReference type="Pfam" id="PF12505">
    <property type="entry name" value="DUF3712"/>
    <property type="match status" value="1"/>
</dbReference>
<dbReference type="AlphaFoldDB" id="A0A364LDM8"/>
<feature type="region of interest" description="Disordered" evidence="1">
    <location>
        <begin position="29"/>
        <end position="50"/>
    </location>
</feature>
<evidence type="ECO:0000256" key="2">
    <source>
        <dbReference type="SAM" id="Phobius"/>
    </source>
</evidence>
<feature type="transmembrane region" description="Helical" evidence="2">
    <location>
        <begin position="74"/>
        <end position="97"/>
    </location>
</feature>
<keyword evidence="4" id="KW-1185">Reference proteome</keyword>
<organism evidence="3 4">
    <name type="scientific">Talaromyces amestolkiae</name>
    <dbReference type="NCBI Taxonomy" id="1196081"/>
    <lineage>
        <taxon>Eukaryota</taxon>
        <taxon>Fungi</taxon>
        <taxon>Dikarya</taxon>
        <taxon>Ascomycota</taxon>
        <taxon>Pezizomycotina</taxon>
        <taxon>Eurotiomycetes</taxon>
        <taxon>Eurotiomycetidae</taxon>
        <taxon>Eurotiales</taxon>
        <taxon>Trichocomaceae</taxon>
        <taxon>Talaromyces</taxon>
        <taxon>Talaromyces sect. Talaromyces</taxon>
    </lineage>
</organism>
<dbReference type="OrthoDB" id="10039566at2759"/>
<dbReference type="PANTHER" id="PTHR35895">
    <property type="entry name" value="CHROMOSOME 16, WHOLE GENOME SHOTGUN SEQUENCE"/>
    <property type="match status" value="1"/>
</dbReference>